<feature type="compositionally biased region" description="Polar residues" evidence="1">
    <location>
        <begin position="45"/>
        <end position="55"/>
    </location>
</feature>
<keyword evidence="2" id="KW-1133">Transmembrane helix</keyword>
<feature type="transmembrane region" description="Helical" evidence="2">
    <location>
        <begin position="12"/>
        <end position="35"/>
    </location>
</feature>
<dbReference type="EMBL" id="NNAY01000165">
    <property type="protein sequence ID" value="OXU30384.1"/>
    <property type="molecule type" value="Genomic_DNA"/>
</dbReference>
<feature type="compositionally biased region" description="Basic and acidic residues" evidence="1">
    <location>
        <begin position="247"/>
        <end position="269"/>
    </location>
</feature>
<sequence length="303" mass="35631">MSNNNSSNFGSYVGIASGVALAIGGLAALGTVLYNDYQERQNRQRQIGWTSNNGSRQQRELEEQEEERRINLRMLEMERRRLEAIMEEERRQAIQEERERKRIEAQKTIEQKRKEREEKKRRDDEILRLKTKELAKMDDEFDKFFGVSGDAESPDEIYYDCFVDEADRNRRIKEEFRKTKQQRDLQLQRDESKLQIERDQEATVFLKDTDQKSTEVSEPNKSLNPGDTISGAASLDFNDSKSNNVDTKADENYANKAEVAKQEHNDNIRTKSKKKNRKAKNKQNKVNDKTDEIKKTKNQKKRK</sequence>
<keyword evidence="4" id="KW-1185">Reference proteome</keyword>
<gene>
    <name evidence="3" type="ORF">TSAR_009669</name>
</gene>
<feature type="region of interest" description="Disordered" evidence="1">
    <location>
        <begin position="202"/>
        <end position="303"/>
    </location>
</feature>
<proteinExistence type="predicted"/>
<feature type="compositionally biased region" description="Polar residues" evidence="1">
    <location>
        <begin position="216"/>
        <end position="227"/>
    </location>
</feature>
<dbReference type="Proteomes" id="UP000215335">
    <property type="component" value="Unassembled WGS sequence"/>
</dbReference>
<name>A0A232FI06_9HYME</name>
<feature type="compositionally biased region" description="Basic and acidic residues" evidence="1">
    <location>
        <begin position="285"/>
        <end position="295"/>
    </location>
</feature>
<feature type="compositionally biased region" description="Basic residues" evidence="1">
    <location>
        <begin position="270"/>
        <end position="283"/>
    </location>
</feature>
<organism evidence="3 4">
    <name type="scientific">Trichomalopsis sarcophagae</name>
    <dbReference type="NCBI Taxonomy" id="543379"/>
    <lineage>
        <taxon>Eukaryota</taxon>
        <taxon>Metazoa</taxon>
        <taxon>Ecdysozoa</taxon>
        <taxon>Arthropoda</taxon>
        <taxon>Hexapoda</taxon>
        <taxon>Insecta</taxon>
        <taxon>Pterygota</taxon>
        <taxon>Neoptera</taxon>
        <taxon>Endopterygota</taxon>
        <taxon>Hymenoptera</taxon>
        <taxon>Apocrita</taxon>
        <taxon>Proctotrupomorpha</taxon>
        <taxon>Chalcidoidea</taxon>
        <taxon>Pteromalidae</taxon>
        <taxon>Pteromalinae</taxon>
        <taxon>Trichomalopsis</taxon>
    </lineage>
</organism>
<reference evidence="3 4" key="1">
    <citation type="journal article" date="2017" name="Curr. Biol.">
        <title>The Evolution of Venom by Co-option of Single-Copy Genes.</title>
        <authorList>
            <person name="Martinson E.O."/>
            <person name="Mrinalini"/>
            <person name="Kelkar Y.D."/>
            <person name="Chang C.H."/>
            <person name="Werren J.H."/>
        </authorList>
    </citation>
    <scope>NUCLEOTIDE SEQUENCE [LARGE SCALE GENOMIC DNA]</scope>
    <source>
        <strain evidence="3 4">Alberta</strain>
        <tissue evidence="3">Whole body</tissue>
    </source>
</reference>
<evidence type="ECO:0000256" key="1">
    <source>
        <dbReference type="SAM" id="MobiDB-lite"/>
    </source>
</evidence>
<keyword evidence="2" id="KW-0812">Transmembrane</keyword>
<feature type="region of interest" description="Disordered" evidence="1">
    <location>
        <begin position="45"/>
        <end position="64"/>
    </location>
</feature>
<evidence type="ECO:0000313" key="3">
    <source>
        <dbReference type="EMBL" id="OXU30384.1"/>
    </source>
</evidence>
<evidence type="ECO:0000256" key="2">
    <source>
        <dbReference type="SAM" id="Phobius"/>
    </source>
</evidence>
<feature type="compositionally biased region" description="Basic and acidic residues" evidence="1">
    <location>
        <begin position="202"/>
        <end position="215"/>
    </location>
</feature>
<keyword evidence="2" id="KW-0472">Membrane</keyword>
<protein>
    <submittedName>
        <fullName evidence="3">Uncharacterized protein</fullName>
    </submittedName>
</protein>
<accession>A0A232FI06</accession>
<comment type="caution">
    <text evidence="3">The sequence shown here is derived from an EMBL/GenBank/DDBJ whole genome shotgun (WGS) entry which is preliminary data.</text>
</comment>
<evidence type="ECO:0000313" key="4">
    <source>
        <dbReference type="Proteomes" id="UP000215335"/>
    </source>
</evidence>
<dbReference type="AlphaFoldDB" id="A0A232FI06"/>